<evidence type="ECO:0000313" key="4">
    <source>
        <dbReference type="Proteomes" id="UP001304769"/>
    </source>
</evidence>
<dbReference type="Proteomes" id="UP001304769">
    <property type="component" value="Unassembled WGS sequence"/>
</dbReference>
<name>A0ABU5T3U0_9MICC</name>
<dbReference type="Pfam" id="PF06964">
    <property type="entry name" value="Alpha-L-AF_C"/>
    <property type="match status" value="1"/>
</dbReference>
<dbReference type="Gene3D" id="3.20.20.80">
    <property type="entry name" value="Glycosidases"/>
    <property type="match status" value="2"/>
</dbReference>
<protein>
    <recommendedName>
        <fullName evidence="2">Alpha-L-arabinofuranosidase C-terminal domain-containing protein</fullName>
    </recommendedName>
</protein>
<proteinExistence type="predicted"/>
<comment type="caution">
    <text evidence="3">The sequence shown here is derived from an EMBL/GenBank/DDBJ whole genome shotgun (WGS) entry which is preliminary data.</text>
</comment>
<dbReference type="EMBL" id="JAYGGQ010000002">
    <property type="protein sequence ID" value="MEA5454212.1"/>
    <property type="molecule type" value="Genomic_DNA"/>
</dbReference>
<dbReference type="InterPro" id="IPR010720">
    <property type="entry name" value="Alpha-L-AF_C"/>
</dbReference>
<evidence type="ECO:0000259" key="2">
    <source>
        <dbReference type="SMART" id="SM00813"/>
    </source>
</evidence>
<dbReference type="PANTHER" id="PTHR43576:SF3">
    <property type="entry name" value="ALPHA-L-ARABINOFURANOSIDASE C"/>
    <property type="match status" value="1"/>
</dbReference>
<feature type="domain" description="Alpha-L-arabinofuranosidase C-terminal" evidence="2">
    <location>
        <begin position="125"/>
        <end position="230"/>
    </location>
</feature>
<organism evidence="3 4">
    <name type="scientific">Sinomonas terricola</name>
    <dbReference type="NCBI Taxonomy" id="3110330"/>
    <lineage>
        <taxon>Bacteria</taxon>
        <taxon>Bacillati</taxon>
        <taxon>Actinomycetota</taxon>
        <taxon>Actinomycetes</taxon>
        <taxon>Micrococcales</taxon>
        <taxon>Micrococcaceae</taxon>
        <taxon>Sinomonas</taxon>
    </lineage>
</organism>
<reference evidence="3 4" key="1">
    <citation type="submission" date="2023-12" db="EMBL/GenBank/DDBJ databases">
        <title>Sinomonas terricola sp. nov, isolated from litchi orchard soil in Guangdong, PR China.</title>
        <authorList>
            <person name="Jiaxin W."/>
            <person name="Yang Z."/>
            <person name="Honghui Z."/>
        </authorList>
    </citation>
    <scope>NUCLEOTIDE SEQUENCE [LARGE SCALE GENOMIC DNA]</scope>
    <source>
        <strain evidence="3 4">JGH33</strain>
    </source>
</reference>
<dbReference type="PANTHER" id="PTHR43576">
    <property type="entry name" value="ALPHA-L-ARABINOFURANOSIDASE C-RELATED"/>
    <property type="match status" value="1"/>
</dbReference>
<dbReference type="SMART" id="SM00813">
    <property type="entry name" value="Alpha-L-AF_C"/>
    <property type="match status" value="1"/>
</dbReference>
<evidence type="ECO:0000313" key="3">
    <source>
        <dbReference type="EMBL" id="MEA5454212.1"/>
    </source>
</evidence>
<dbReference type="InterPro" id="IPR017853">
    <property type="entry name" value="GH"/>
</dbReference>
<dbReference type="SUPFAM" id="SSF51445">
    <property type="entry name" value="(Trans)glycosidases"/>
    <property type="match status" value="2"/>
</dbReference>
<comment type="subunit">
    <text evidence="1">Homohexamer; trimer of dimers.</text>
</comment>
<evidence type="ECO:0000256" key="1">
    <source>
        <dbReference type="ARBA" id="ARBA00011165"/>
    </source>
</evidence>
<keyword evidence="4" id="KW-1185">Reference proteome</keyword>
<sequence length="240" mass="26568">MPSPTSARAVVDPRRALAPVPRRLFGSFVEHLGRCVYTGIYEPEHPTADEQGFRKDVLELVRELGVTVVGYPGGNFRYYEEKEGDVASFPASGADLDHFVEAVIATADHVAATRHSSKKICLSVDEWNVWYESRKESAVPTGDDWPVGPRLLEDQYNVADAVVNRTHGTTIDVEIDLGAFDNVHVRNVIVLTDDDPYRRNSAEEPDAVVPRHGLAKEEGSLVHLTLPPVSWTVVELGQEQ</sequence>
<accession>A0ABU5T3U0</accession>
<dbReference type="InterPro" id="IPR013780">
    <property type="entry name" value="Glyco_hydro_b"/>
</dbReference>
<gene>
    <name evidence="3" type="ORF">SPF06_05690</name>
</gene>
<dbReference type="Gene3D" id="2.60.40.1180">
    <property type="entry name" value="Golgi alpha-mannosidase II"/>
    <property type="match status" value="1"/>
</dbReference>
<dbReference type="SUPFAM" id="SSF51011">
    <property type="entry name" value="Glycosyl hydrolase domain"/>
    <property type="match status" value="1"/>
</dbReference>